<dbReference type="AlphaFoldDB" id="A0A1G5S4S9"/>
<gene>
    <name evidence="1" type="ORF">SAMN02910350_02764</name>
</gene>
<proteinExistence type="predicted"/>
<protein>
    <recommendedName>
        <fullName evidence="3">DUF4238 domain-containing protein</fullName>
    </recommendedName>
</protein>
<sequence>MGENIPIRHHYIPQFILRSFCNETGILNVYNPTTKEISYKKPENVFMVRNLYRDEINNPNNPVKIEKDFAIYESEIALTINKFLTTDIITLTVEEEESLRLFLAIMGFRSGRTGNLFGHNESEEFRDYYGVYQENGDLSDFWKRNLSYLVNCRSILDVIKHESIDEPIKKFMIRDTMGSTCNGMYIMIVERRGKEDFLISDCYPLVIEGHNEDGTIRLELYKVYPISPKRAIMLVANGVEQARLAASGFQKDFFREPKVSRDRKSLTIKVIKLYELDVKRFNQIAFENAAEGIVFQNIDLLEKYK</sequence>
<reference evidence="1 2" key="1">
    <citation type="submission" date="2016-10" db="EMBL/GenBank/DDBJ databases">
        <authorList>
            <person name="de Groot N.N."/>
        </authorList>
    </citation>
    <scope>NUCLEOTIDE SEQUENCE [LARGE SCALE GENOMIC DNA]</scope>
    <source>
        <strain evidence="1 2">DSM 10317</strain>
    </source>
</reference>
<dbReference type="Proteomes" id="UP000199428">
    <property type="component" value="Unassembled WGS sequence"/>
</dbReference>
<name>A0A1G5S4S9_PSEXY</name>
<accession>A0A1G5S4S9</accession>
<dbReference type="InterPro" id="IPR025332">
    <property type="entry name" value="DUF4238"/>
</dbReference>
<evidence type="ECO:0000313" key="2">
    <source>
        <dbReference type="Proteomes" id="UP000199428"/>
    </source>
</evidence>
<dbReference type="Pfam" id="PF14022">
    <property type="entry name" value="DUF4238"/>
    <property type="match status" value="1"/>
</dbReference>
<organism evidence="1 2">
    <name type="scientific">Pseudobutyrivibrio xylanivorans</name>
    <dbReference type="NCBI Taxonomy" id="185007"/>
    <lineage>
        <taxon>Bacteria</taxon>
        <taxon>Bacillati</taxon>
        <taxon>Bacillota</taxon>
        <taxon>Clostridia</taxon>
        <taxon>Lachnospirales</taxon>
        <taxon>Lachnospiraceae</taxon>
        <taxon>Pseudobutyrivibrio</taxon>
    </lineage>
</organism>
<dbReference type="RefSeq" id="WP_090164186.1">
    <property type="nucleotide sequence ID" value="NZ_FMWK01000020.1"/>
</dbReference>
<evidence type="ECO:0000313" key="1">
    <source>
        <dbReference type="EMBL" id="SCZ81333.1"/>
    </source>
</evidence>
<dbReference type="EMBL" id="FMWK01000020">
    <property type="protein sequence ID" value="SCZ81333.1"/>
    <property type="molecule type" value="Genomic_DNA"/>
</dbReference>
<evidence type="ECO:0008006" key="3">
    <source>
        <dbReference type="Google" id="ProtNLM"/>
    </source>
</evidence>